<dbReference type="EMBL" id="AP024110">
    <property type="protein sequence ID" value="BCM26031.1"/>
    <property type="molecule type" value="Genomic_DNA"/>
</dbReference>
<proteinExistence type="predicted"/>
<evidence type="ECO:0008006" key="3">
    <source>
        <dbReference type="Google" id="ProtNLM"/>
    </source>
</evidence>
<dbReference type="AlphaFoldDB" id="A0A8D5GAI6"/>
<gene>
    <name evidence="1" type="ORF">ZMTM_22900</name>
</gene>
<keyword evidence="2" id="KW-1185">Reference proteome</keyword>
<dbReference type="PROSITE" id="PS51257">
    <property type="entry name" value="PROKAR_LIPOPROTEIN"/>
    <property type="match status" value="1"/>
</dbReference>
<dbReference type="RefSeq" id="WP_221764060.1">
    <property type="nucleotide sequence ID" value="NZ_AP024110.1"/>
</dbReference>
<evidence type="ECO:0000313" key="2">
    <source>
        <dbReference type="Proteomes" id="UP000826722"/>
    </source>
</evidence>
<protein>
    <recommendedName>
        <fullName evidence="3">Lipoprotein</fullName>
    </recommendedName>
</protein>
<sequence length="174" mass="18325">MQKQTSPAFINISTAALLLATFLLSGCGEFAYKRGASASDLQEARKACATQGDSPVIAEQCLADKGWTVKPLDKMDPLLATVGISDNRTGKLIQKGGSTPETNAELAKPADPLDSFKISSWWKTGADANALKSGINECVATLGEAHRPAPGSLNATRGLLLCMRTKGWYALAAQ</sequence>
<dbReference type="KEGG" id="mpau:ZMTM_22900"/>
<name>A0A8D5GAI6_9PROT</name>
<organism evidence="1 2">
    <name type="scientific">Methyloradius palustris</name>
    <dbReference type="NCBI Taxonomy" id="2778876"/>
    <lineage>
        <taxon>Bacteria</taxon>
        <taxon>Pseudomonadati</taxon>
        <taxon>Pseudomonadota</taxon>
        <taxon>Betaproteobacteria</taxon>
        <taxon>Nitrosomonadales</taxon>
        <taxon>Methylophilaceae</taxon>
        <taxon>Methyloradius</taxon>
    </lineage>
</organism>
<evidence type="ECO:0000313" key="1">
    <source>
        <dbReference type="EMBL" id="BCM26031.1"/>
    </source>
</evidence>
<dbReference type="Proteomes" id="UP000826722">
    <property type="component" value="Chromosome"/>
</dbReference>
<reference evidence="1" key="1">
    <citation type="journal article" date="2021" name="Arch. Microbiol.">
        <title>Methyloradius palustris gen. nov., sp. nov., a methanol-oxidizing bacterium isolated from snow.</title>
        <authorList>
            <person name="Miyadera T."/>
            <person name="Kojima H."/>
            <person name="Fukui M."/>
        </authorList>
    </citation>
    <scope>NUCLEOTIDE SEQUENCE</scope>
    <source>
        <strain evidence="1">Zm11</strain>
    </source>
</reference>
<accession>A0A8D5GAI6</accession>